<sequence length="107" mass="12023">MAIKTMSAEDFRSQGYLQEVNRRFLHPLGLALSIVTDTDGPERFGGIWDYRDDPEGMLFGDSDLEEQEAKDKAIKVNAEFSEKEKVRTETVGGVVQLIPGVDDFILK</sequence>
<reference evidence="1" key="1">
    <citation type="journal article" date="2015" name="Nature">
        <title>Complex archaea that bridge the gap between prokaryotes and eukaryotes.</title>
        <authorList>
            <person name="Spang A."/>
            <person name="Saw J.H."/>
            <person name="Jorgensen S.L."/>
            <person name="Zaremba-Niedzwiedzka K."/>
            <person name="Martijn J."/>
            <person name="Lind A.E."/>
            <person name="van Eijk R."/>
            <person name="Schleper C."/>
            <person name="Guy L."/>
            <person name="Ettema T.J."/>
        </authorList>
    </citation>
    <scope>NUCLEOTIDE SEQUENCE</scope>
</reference>
<protein>
    <submittedName>
        <fullName evidence="1">Uncharacterized protein</fullName>
    </submittedName>
</protein>
<comment type="caution">
    <text evidence="1">The sequence shown here is derived from an EMBL/GenBank/DDBJ whole genome shotgun (WGS) entry which is preliminary data.</text>
</comment>
<gene>
    <name evidence="1" type="ORF">LCGC14_1643690</name>
</gene>
<organism evidence="1">
    <name type="scientific">marine sediment metagenome</name>
    <dbReference type="NCBI Taxonomy" id="412755"/>
    <lineage>
        <taxon>unclassified sequences</taxon>
        <taxon>metagenomes</taxon>
        <taxon>ecological metagenomes</taxon>
    </lineage>
</organism>
<proteinExistence type="predicted"/>
<dbReference type="EMBL" id="LAZR01013729">
    <property type="protein sequence ID" value="KKM20613.1"/>
    <property type="molecule type" value="Genomic_DNA"/>
</dbReference>
<dbReference type="AlphaFoldDB" id="A0A0F9KES3"/>
<accession>A0A0F9KES3</accession>
<name>A0A0F9KES3_9ZZZZ</name>
<evidence type="ECO:0000313" key="1">
    <source>
        <dbReference type="EMBL" id="KKM20613.1"/>
    </source>
</evidence>